<dbReference type="PANTHER" id="PTHR43415:SF4">
    <property type="entry name" value="N-ACETYLTRANSFERASE DOMAIN-CONTAINING PROTEIN"/>
    <property type="match status" value="1"/>
</dbReference>
<dbReference type="Gene3D" id="3.40.630.30">
    <property type="match status" value="1"/>
</dbReference>
<dbReference type="EMBL" id="CP064056">
    <property type="protein sequence ID" value="QPM75100.1"/>
    <property type="molecule type" value="Genomic_DNA"/>
</dbReference>
<name>A0A7T1F9W4_9STAP</name>
<dbReference type="KEGG" id="sllo:ISP08_12410"/>
<keyword evidence="3" id="KW-1185">Reference proteome</keyword>
<dbReference type="InterPro" id="IPR000182">
    <property type="entry name" value="GNAT_dom"/>
</dbReference>
<dbReference type="InterPro" id="IPR016181">
    <property type="entry name" value="Acyl_CoA_acyltransferase"/>
</dbReference>
<dbReference type="PROSITE" id="PS51186">
    <property type="entry name" value="GNAT"/>
    <property type="match status" value="1"/>
</dbReference>
<reference evidence="2 3" key="1">
    <citation type="submission" date="2020-10" db="EMBL/GenBank/DDBJ databases">
        <title>Closed genome sequences of Staphylococcus lloydii sp. nov. and Staphylococcus durrellii sp. nov. Isolated from Captive Fruit Bats (Pteropus livingstonii).</title>
        <authorList>
            <person name="Fountain K."/>
        </authorList>
    </citation>
    <scope>NUCLEOTIDE SEQUENCE [LARGE SCALE GENOMIC DNA]</scope>
    <source>
        <strain evidence="2 3">23_2_7_LY</strain>
    </source>
</reference>
<keyword evidence="2" id="KW-0808">Transferase</keyword>
<gene>
    <name evidence="2" type="ORF">ISP08_12410</name>
</gene>
<sequence>MKKINNELFLIELSISDLKEYYYWKYIDPLQNAKKWNGPYIEEDAYTFNEFKENYIKNQKIYENVLSPLAIKYNNEFIGVVTAYWKDMSSRWLECGIVIYKSTEWEKGIGSQIFSEWVNYLFAKTDANRIGITTWSGNIRMMKIASKIGMIEESRIRKGRLVRGEYYDAIQMGILREEWRIS</sequence>
<accession>A0A7T1F9W4</accession>
<proteinExistence type="predicted"/>
<dbReference type="AlphaFoldDB" id="A0A7T1F9W4"/>
<dbReference type="Pfam" id="PF13302">
    <property type="entry name" value="Acetyltransf_3"/>
    <property type="match status" value="1"/>
</dbReference>
<organism evidence="2 3">
    <name type="scientific">Staphylococcus lloydii</name>
    <dbReference type="NCBI Taxonomy" id="2781774"/>
    <lineage>
        <taxon>Bacteria</taxon>
        <taxon>Bacillati</taxon>
        <taxon>Bacillota</taxon>
        <taxon>Bacilli</taxon>
        <taxon>Bacillales</taxon>
        <taxon>Staphylococcaceae</taxon>
        <taxon>Staphylococcus</taxon>
    </lineage>
</organism>
<evidence type="ECO:0000313" key="3">
    <source>
        <dbReference type="Proteomes" id="UP000594455"/>
    </source>
</evidence>
<dbReference type="Proteomes" id="UP000594455">
    <property type="component" value="Chromosome"/>
</dbReference>
<evidence type="ECO:0000313" key="2">
    <source>
        <dbReference type="EMBL" id="QPM75100.1"/>
    </source>
</evidence>
<feature type="domain" description="N-acetyltransferase" evidence="1">
    <location>
        <begin position="13"/>
        <end position="177"/>
    </location>
</feature>
<dbReference type="GO" id="GO:0016747">
    <property type="term" value="F:acyltransferase activity, transferring groups other than amino-acyl groups"/>
    <property type="evidence" value="ECO:0007669"/>
    <property type="project" value="InterPro"/>
</dbReference>
<protein>
    <submittedName>
        <fullName evidence="2">GNAT family N-acetyltransferase</fullName>
    </submittedName>
</protein>
<dbReference type="PANTHER" id="PTHR43415">
    <property type="entry name" value="SPERMIDINE N(1)-ACETYLTRANSFERASE"/>
    <property type="match status" value="1"/>
</dbReference>
<dbReference type="RefSeq" id="WP_195718847.1">
    <property type="nucleotide sequence ID" value="NZ_CP064056.1"/>
</dbReference>
<dbReference type="SUPFAM" id="SSF55729">
    <property type="entry name" value="Acyl-CoA N-acyltransferases (Nat)"/>
    <property type="match status" value="1"/>
</dbReference>
<evidence type="ECO:0000259" key="1">
    <source>
        <dbReference type="PROSITE" id="PS51186"/>
    </source>
</evidence>